<evidence type="ECO:0000313" key="3">
    <source>
        <dbReference type="Proteomes" id="UP001066276"/>
    </source>
</evidence>
<dbReference type="EMBL" id="JANPWB010000006">
    <property type="protein sequence ID" value="KAJ1175722.1"/>
    <property type="molecule type" value="Genomic_DNA"/>
</dbReference>
<evidence type="ECO:0000256" key="1">
    <source>
        <dbReference type="SAM" id="MobiDB-lite"/>
    </source>
</evidence>
<reference evidence="2" key="1">
    <citation type="journal article" date="2022" name="bioRxiv">
        <title>Sequencing and chromosome-scale assembly of the giantPleurodeles waltlgenome.</title>
        <authorList>
            <person name="Brown T."/>
            <person name="Elewa A."/>
            <person name="Iarovenko S."/>
            <person name="Subramanian E."/>
            <person name="Araus A.J."/>
            <person name="Petzold A."/>
            <person name="Susuki M."/>
            <person name="Suzuki K.-i.T."/>
            <person name="Hayashi T."/>
            <person name="Toyoda A."/>
            <person name="Oliveira C."/>
            <person name="Osipova E."/>
            <person name="Leigh N.D."/>
            <person name="Simon A."/>
            <person name="Yun M.H."/>
        </authorList>
    </citation>
    <scope>NUCLEOTIDE SEQUENCE</scope>
    <source>
        <strain evidence="2">20211129_DDA</strain>
        <tissue evidence="2">Liver</tissue>
    </source>
</reference>
<proteinExistence type="predicted"/>
<name>A0AAV7TGM7_PLEWA</name>
<protein>
    <submittedName>
        <fullName evidence="2">Uncharacterized protein</fullName>
    </submittedName>
</protein>
<feature type="compositionally biased region" description="Gly residues" evidence="1">
    <location>
        <begin position="9"/>
        <end position="32"/>
    </location>
</feature>
<comment type="caution">
    <text evidence="2">The sequence shown here is derived from an EMBL/GenBank/DDBJ whole genome shotgun (WGS) entry which is preliminary data.</text>
</comment>
<accession>A0AAV7TGM7</accession>
<organism evidence="2 3">
    <name type="scientific">Pleurodeles waltl</name>
    <name type="common">Iberian ribbed newt</name>
    <dbReference type="NCBI Taxonomy" id="8319"/>
    <lineage>
        <taxon>Eukaryota</taxon>
        <taxon>Metazoa</taxon>
        <taxon>Chordata</taxon>
        <taxon>Craniata</taxon>
        <taxon>Vertebrata</taxon>
        <taxon>Euteleostomi</taxon>
        <taxon>Amphibia</taxon>
        <taxon>Batrachia</taxon>
        <taxon>Caudata</taxon>
        <taxon>Salamandroidea</taxon>
        <taxon>Salamandridae</taxon>
        <taxon>Pleurodelinae</taxon>
        <taxon>Pleurodeles</taxon>
    </lineage>
</organism>
<sequence>MRMGLPPMGAGGGGSIDAGPGAGGGRLCGTGNGPDLLSDPGVPNGAEAEATNVESDGAPADPAGPEDPPEAQPALKQGA</sequence>
<evidence type="ECO:0000313" key="2">
    <source>
        <dbReference type="EMBL" id="KAJ1175722.1"/>
    </source>
</evidence>
<dbReference type="Proteomes" id="UP001066276">
    <property type="component" value="Chromosome 3_2"/>
</dbReference>
<keyword evidence="3" id="KW-1185">Reference proteome</keyword>
<feature type="region of interest" description="Disordered" evidence="1">
    <location>
        <begin position="1"/>
        <end position="79"/>
    </location>
</feature>
<dbReference type="AlphaFoldDB" id="A0AAV7TGM7"/>
<gene>
    <name evidence="2" type="ORF">NDU88_001009</name>
</gene>